<proteinExistence type="predicted"/>
<dbReference type="RefSeq" id="WP_155613858.1">
    <property type="nucleotide sequence ID" value="NZ_JARTHJ010000316.1"/>
</dbReference>
<dbReference type="EMBL" id="WNZX01000001">
    <property type="protein sequence ID" value="MUG69421.1"/>
    <property type="molecule type" value="Genomic_DNA"/>
</dbReference>
<evidence type="ECO:0000313" key="1">
    <source>
        <dbReference type="EMBL" id="MUG69421.1"/>
    </source>
</evidence>
<dbReference type="AlphaFoldDB" id="A0A7X2Z873"/>
<accession>A0A7X2Z873</accession>
<protein>
    <submittedName>
        <fullName evidence="1">Uncharacterized protein</fullName>
    </submittedName>
</protein>
<dbReference type="Proteomes" id="UP000450917">
    <property type="component" value="Unassembled WGS sequence"/>
</dbReference>
<sequence>MDPNRFYEEIRIKYQGEDRAKLVMQQLRTYQESKKHRKWWQKLRILRKTKTQPKPWD</sequence>
<keyword evidence="2" id="KW-1185">Reference proteome</keyword>
<reference evidence="1 2" key="1">
    <citation type="submission" date="2019-11" db="EMBL/GenBank/DDBJ databases">
        <title>Draft genome sequences of five Paenibacillus species of dairy origin.</title>
        <authorList>
            <person name="Olajide A.M."/>
            <person name="Chen S."/>
            <person name="Lapointe G."/>
        </authorList>
    </citation>
    <scope>NUCLEOTIDE SEQUENCE [LARGE SCALE GENOMIC DNA]</scope>
    <source>
        <strain evidence="1 2">2CS3</strain>
    </source>
</reference>
<evidence type="ECO:0000313" key="2">
    <source>
        <dbReference type="Proteomes" id="UP000450917"/>
    </source>
</evidence>
<comment type="caution">
    <text evidence="1">The sequence shown here is derived from an EMBL/GenBank/DDBJ whole genome shotgun (WGS) entry which is preliminary data.</text>
</comment>
<organism evidence="1 2">
    <name type="scientific">Paenibacillus validus</name>
    <dbReference type="NCBI Taxonomy" id="44253"/>
    <lineage>
        <taxon>Bacteria</taxon>
        <taxon>Bacillati</taxon>
        <taxon>Bacillota</taxon>
        <taxon>Bacilli</taxon>
        <taxon>Bacillales</taxon>
        <taxon>Paenibacillaceae</taxon>
        <taxon>Paenibacillus</taxon>
    </lineage>
</organism>
<gene>
    <name evidence="1" type="ORF">GNP93_01900</name>
</gene>
<name>A0A7X2Z873_9BACL</name>